<dbReference type="EMBL" id="MHKB01000007">
    <property type="protein sequence ID" value="OGY79761.1"/>
    <property type="molecule type" value="Genomic_DNA"/>
</dbReference>
<evidence type="ECO:0000313" key="3">
    <source>
        <dbReference type="Proteomes" id="UP000177165"/>
    </source>
</evidence>
<sequence>MKLKILGSSAWEGIPVPFCKCKICESAKKPKSKDNRTRPQILIESEKNQFLIEISPDIRIQSTKFNLPNISNFLISHWHFDHMYGLLELHAWAEFVLGQKPKLFCSPKTKEWLDQSFAHIPKEIIVVKPFEKFDLFGIKITPIPIYHMKGRDKDVKENELNNAFGFVLEKNGKKAVYLADYYKLPNKSLELIKNSDLVIADGTYLFEEMFPDKPEQNNLKSDPDHLHGKQILDFVSGLNAKKVIFHSISHLTEKSHDELQKLLPKNMFLSYDGMELAL</sequence>
<dbReference type="PANTHER" id="PTHR42663">
    <property type="entry name" value="HYDROLASE C777.06C-RELATED-RELATED"/>
    <property type="match status" value="1"/>
</dbReference>
<comment type="caution">
    <text evidence="2">The sequence shown here is derived from an EMBL/GenBank/DDBJ whole genome shotgun (WGS) entry which is preliminary data.</text>
</comment>
<name>A0A1G2AS69_9BACT</name>
<feature type="domain" description="Metallo-beta-lactamase" evidence="1">
    <location>
        <begin position="37"/>
        <end position="238"/>
    </location>
</feature>
<dbReference type="InterPro" id="IPR001279">
    <property type="entry name" value="Metallo-B-lactamas"/>
</dbReference>
<dbReference type="Proteomes" id="UP000177165">
    <property type="component" value="Unassembled WGS sequence"/>
</dbReference>
<protein>
    <recommendedName>
        <fullName evidence="1">Metallo-beta-lactamase domain-containing protein</fullName>
    </recommendedName>
</protein>
<proteinExistence type="predicted"/>
<gene>
    <name evidence="2" type="ORF">A3B74_01820</name>
</gene>
<accession>A0A1G2AS69</accession>
<dbReference type="SUPFAM" id="SSF56281">
    <property type="entry name" value="Metallo-hydrolase/oxidoreductase"/>
    <property type="match status" value="1"/>
</dbReference>
<organism evidence="2 3">
    <name type="scientific">Candidatus Kerfeldbacteria bacterium RIFCSPHIGHO2_02_FULL_42_14</name>
    <dbReference type="NCBI Taxonomy" id="1798540"/>
    <lineage>
        <taxon>Bacteria</taxon>
        <taxon>Candidatus Kerfeldiibacteriota</taxon>
    </lineage>
</organism>
<dbReference type="AlphaFoldDB" id="A0A1G2AS69"/>
<dbReference type="CDD" id="cd16279">
    <property type="entry name" value="metallo-hydrolase-like_MBL-fold"/>
    <property type="match status" value="1"/>
</dbReference>
<evidence type="ECO:0000259" key="1">
    <source>
        <dbReference type="SMART" id="SM00849"/>
    </source>
</evidence>
<dbReference type="SMART" id="SM00849">
    <property type="entry name" value="Lactamase_B"/>
    <property type="match status" value="1"/>
</dbReference>
<dbReference type="Gene3D" id="3.60.15.10">
    <property type="entry name" value="Ribonuclease Z/Hydroxyacylglutathione hydrolase-like"/>
    <property type="match status" value="1"/>
</dbReference>
<dbReference type="InterPro" id="IPR036866">
    <property type="entry name" value="RibonucZ/Hydroxyglut_hydro"/>
</dbReference>
<evidence type="ECO:0000313" key="2">
    <source>
        <dbReference type="EMBL" id="OGY79761.1"/>
    </source>
</evidence>
<reference evidence="2 3" key="1">
    <citation type="journal article" date="2016" name="Nat. Commun.">
        <title>Thousands of microbial genomes shed light on interconnected biogeochemical processes in an aquifer system.</title>
        <authorList>
            <person name="Anantharaman K."/>
            <person name="Brown C.T."/>
            <person name="Hug L.A."/>
            <person name="Sharon I."/>
            <person name="Castelle C.J."/>
            <person name="Probst A.J."/>
            <person name="Thomas B.C."/>
            <person name="Singh A."/>
            <person name="Wilkins M.J."/>
            <person name="Karaoz U."/>
            <person name="Brodie E.L."/>
            <person name="Williams K.H."/>
            <person name="Hubbard S.S."/>
            <person name="Banfield J.F."/>
        </authorList>
    </citation>
    <scope>NUCLEOTIDE SEQUENCE [LARGE SCALE GENOMIC DNA]</scope>
</reference>
<dbReference type="Pfam" id="PF12706">
    <property type="entry name" value="Lactamase_B_2"/>
    <property type="match status" value="1"/>
</dbReference>
<dbReference type="PANTHER" id="PTHR42663:SF6">
    <property type="entry name" value="HYDROLASE C777.06C-RELATED"/>
    <property type="match status" value="1"/>
</dbReference>
<dbReference type="STRING" id="1798540.A3B74_01820"/>